<gene>
    <name evidence="1" type="ORF">AAFF_G00397110</name>
</gene>
<evidence type="ECO:0000313" key="2">
    <source>
        <dbReference type="Proteomes" id="UP001221898"/>
    </source>
</evidence>
<sequence>MDTPSSFFFNLKKNVARRKHMACLKLPGGRVIADPGEMRKHAVDFYNVLFGAEDCDKHCVAELLAGLPQLSLGEKAAIDKNLSLEELTTAVVISTSPVLPPQTPGKGEGVGHVVIDSCWGLWFLS</sequence>
<dbReference type="Proteomes" id="UP001221898">
    <property type="component" value="Unassembled WGS sequence"/>
</dbReference>
<name>A0AAD7SD98_9TELE</name>
<evidence type="ECO:0000313" key="1">
    <source>
        <dbReference type="EMBL" id="KAJ8400328.1"/>
    </source>
</evidence>
<reference evidence="1" key="1">
    <citation type="journal article" date="2023" name="Science">
        <title>Genome structures resolve the early diversification of teleost fishes.</title>
        <authorList>
            <person name="Parey E."/>
            <person name="Louis A."/>
            <person name="Montfort J."/>
            <person name="Bouchez O."/>
            <person name="Roques C."/>
            <person name="Iampietro C."/>
            <person name="Lluch J."/>
            <person name="Castinel A."/>
            <person name="Donnadieu C."/>
            <person name="Desvignes T."/>
            <person name="Floi Bucao C."/>
            <person name="Jouanno E."/>
            <person name="Wen M."/>
            <person name="Mejri S."/>
            <person name="Dirks R."/>
            <person name="Jansen H."/>
            <person name="Henkel C."/>
            <person name="Chen W.J."/>
            <person name="Zahm M."/>
            <person name="Cabau C."/>
            <person name="Klopp C."/>
            <person name="Thompson A.W."/>
            <person name="Robinson-Rechavi M."/>
            <person name="Braasch I."/>
            <person name="Lecointre G."/>
            <person name="Bobe J."/>
            <person name="Postlethwait J.H."/>
            <person name="Berthelot C."/>
            <person name="Roest Crollius H."/>
            <person name="Guiguen Y."/>
        </authorList>
    </citation>
    <scope>NUCLEOTIDE SEQUENCE</scope>
    <source>
        <strain evidence="1">NC1722</strain>
    </source>
</reference>
<dbReference type="AlphaFoldDB" id="A0AAD7SD98"/>
<accession>A0AAD7SD98</accession>
<proteinExistence type="predicted"/>
<organism evidence="1 2">
    <name type="scientific">Aldrovandia affinis</name>
    <dbReference type="NCBI Taxonomy" id="143900"/>
    <lineage>
        <taxon>Eukaryota</taxon>
        <taxon>Metazoa</taxon>
        <taxon>Chordata</taxon>
        <taxon>Craniata</taxon>
        <taxon>Vertebrata</taxon>
        <taxon>Euteleostomi</taxon>
        <taxon>Actinopterygii</taxon>
        <taxon>Neopterygii</taxon>
        <taxon>Teleostei</taxon>
        <taxon>Notacanthiformes</taxon>
        <taxon>Halosauridae</taxon>
        <taxon>Aldrovandia</taxon>
    </lineage>
</organism>
<comment type="caution">
    <text evidence="1">The sequence shown here is derived from an EMBL/GenBank/DDBJ whole genome shotgun (WGS) entry which is preliminary data.</text>
</comment>
<keyword evidence="2" id="KW-1185">Reference proteome</keyword>
<protein>
    <submittedName>
        <fullName evidence="1">Uncharacterized protein</fullName>
    </submittedName>
</protein>
<dbReference type="EMBL" id="JAINUG010000077">
    <property type="protein sequence ID" value="KAJ8400328.1"/>
    <property type="molecule type" value="Genomic_DNA"/>
</dbReference>